<comment type="subcellular location">
    <subcellularLocation>
        <location evidence="1">Endoplasmic reticulum membrane</location>
        <topology evidence="1">Multi-pass membrane protein</topology>
    </subcellularLocation>
</comment>
<comment type="caution">
    <text evidence="9">The sequence shown here is derived from an EMBL/GenBank/DDBJ whole genome shotgun (WGS) entry which is preliminary data.</text>
</comment>
<evidence type="ECO:0000256" key="1">
    <source>
        <dbReference type="ARBA" id="ARBA00004477"/>
    </source>
</evidence>
<dbReference type="PANTHER" id="PTHR13505:SF7">
    <property type="entry name" value="TRANSMEMBRANE PROTEIN 208"/>
    <property type="match status" value="1"/>
</dbReference>
<evidence type="ECO:0000256" key="8">
    <source>
        <dbReference type="SAM" id="Phobius"/>
    </source>
</evidence>
<proteinExistence type="inferred from homology"/>
<dbReference type="GO" id="GO:0005773">
    <property type="term" value="C:vacuole"/>
    <property type="evidence" value="ECO:0007669"/>
    <property type="project" value="GOC"/>
</dbReference>
<name>A0A4V5N411_9PEZI</name>
<feature type="region of interest" description="Disordered" evidence="7">
    <location>
        <begin position="141"/>
        <end position="177"/>
    </location>
</feature>
<evidence type="ECO:0000313" key="9">
    <source>
        <dbReference type="EMBL" id="TKA25349.1"/>
    </source>
</evidence>
<protein>
    <recommendedName>
        <fullName evidence="11">DUF788 domain-containing protein</fullName>
    </recommendedName>
</protein>
<evidence type="ECO:0000256" key="3">
    <source>
        <dbReference type="ARBA" id="ARBA00022692"/>
    </source>
</evidence>
<evidence type="ECO:0008006" key="11">
    <source>
        <dbReference type="Google" id="ProtNLM"/>
    </source>
</evidence>
<evidence type="ECO:0000256" key="7">
    <source>
        <dbReference type="SAM" id="MobiDB-lite"/>
    </source>
</evidence>
<evidence type="ECO:0000256" key="5">
    <source>
        <dbReference type="ARBA" id="ARBA00022989"/>
    </source>
</evidence>
<evidence type="ECO:0000256" key="2">
    <source>
        <dbReference type="ARBA" id="ARBA00009950"/>
    </source>
</evidence>
<reference evidence="9 10" key="1">
    <citation type="submission" date="2017-03" db="EMBL/GenBank/DDBJ databases">
        <title>Genomes of endolithic fungi from Antarctica.</title>
        <authorList>
            <person name="Coleine C."/>
            <person name="Masonjones S."/>
            <person name="Stajich J.E."/>
        </authorList>
    </citation>
    <scope>NUCLEOTIDE SEQUENCE [LARGE SCALE GENOMIC DNA]</scope>
    <source>
        <strain evidence="9 10">CCFEE 6315</strain>
    </source>
</reference>
<comment type="similarity">
    <text evidence="2">Belongs to the TMEM208 family.</text>
</comment>
<dbReference type="Proteomes" id="UP000308549">
    <property type="component" value="Unassembled WGS sequence"/>
</dbReference>
<evidence type="ECO:0000313" key="10">
    <source>
        <dbReference type="Proteomes" id="UP000308549"/>
    </source>
</evidence>
<keyword evidence="10" id="KW-1185">Reference proteome</keyword>
<dbReference type="GO" id="GO:0006624">
    <property type="term" value="P:vacuolar protein processing"/>
    <property type="evidence" value="ECO:0007669"/>
    <property type="project" value="TreeGrafter"/>
</dbReference>
<keyword evidence="3 8" id="KW-0812">Transmembrane</keyword>
<dbReference type="Pfam" id="PF05620">
    <property type="entry name" value="TMEM208_SND2"/>
    <property type="match status" value="1"/>
</dbReference>
<dbReference type="AlphaFoldDB" id="A0A4V5N411"/>
<keyword evidence="4" id="KW-0256">Endoplasmic reticulum</keyword>
<evidence type="ECO:0000256" key="4">
    <source>
        <dbReference type="ARBA" id="ARBA00022824"/>
    </source>
</evidence>
<feature type="transmembrane region" description="Helical" evidence="8">
    <location>
        <begin position="21"/>
        <end position="38"/>
    </location>
</feature>
<dbReference type="EMBL" id="NAJL01000036">
    <property type="protein sequence ID" value="TKA25349.1"/>
    <property type="molecule type" value="Genomic_DNA"/>
</dbReference>
<sequence>MAQKAQKTQAARNSATLNRTHLISLGVYFFFILLRTLFFTRRLLPFLMFAAPAMFIEFWFERIGRPTYTETANGKELKRAGEDLEAKGLTEWMWDVLYWTWGCTVLAALLGNRAWWLYAGVPLYSGYLAFTTYSGMRQGFAGPSGGNGGESGGASGGQSKRQAKMEKRGGPRVQYRQ</sequence>
<keyword evidence="6 8" id="KW-0472">Membrane</keyword>
<feature type="compositionally biased region" description="Gly residues" evidence="7">
    <location>
        <begin position="142"/>
        <end position="156"/>
    </location>
</feature>
<organism evidence="9 10">
    <name type="scientific">Salinomyces thailandicus</name>
    <dbReference type="NCBI Taxonomy" id="706561"/>
    <lineage>
        <taxon>Eukaryota</taxon>
        <taxon>Fungi</taxon>
        <taxon>Dikarya</taxon>
        <taxon>Ascomycota</taxon>
        <taxon>Pezizomycotina</taxon>
        <taxon>Dothideomycetes</taxon>
        <taxon>Dothideomycetidae</taxon>
        <taxon>Mycosphaerellales</taxon>
        <taxon>Teratosphaeriaceae</taxon>
        <taxon>Salinomyces</taxon>
    </lineage>
</organism>
<feature type="transmembrane region" description="Helical" evidence="8">
    <location>
        <begin position="44"/>
        <end position="60"/>
    </location>
</feature>
<evidence type="ECO:0000256" key="6">
    <source>
        <dbReference type="ARBA" id="ARBA00023136"/>
    </source>
</evidence>
<dbReference type="GO" id="GO:0005789">
    <property type="term" value="C:endoplasmic reticulum membrane"/>
    <property type="evidence" value="ECO:0007669"/>
    <property type="project" value="UniProtKB-SubCell"/>
</dbReference>
<keyword evidence="5 8" id="KW-1133">Transmembrane helix</keyword>
<dbReference type="PANTHER" id="PTHR13505">
    <property type="entry name" value="TRANSMEMBRANE PROTEIN 208"/>
    <property type="match status" value="1"/>
</dbReference>
<dbReference type="OrthoDB" id="10012212at2759"/>
<gene>
    <name evidence="9" type="ORF">B0A50_06253</name>
</gene>
<dbReference type="InterPro" id="IPR008506">
    <property type="entry name" value="SND2/TMEM208"/>
</dbReference>
<accession>A0A4V5N411</accession>